<feature type="compositionally biased region" description="Basic and acidic residues" evidence="1">
    <location>
        <begin position="10"/>
        <end position="21"/>
    </location>
</feature>
<gene>
    <name evidence="2" type="ORF">L227DRAFT_612533</name>
</gene>
<dbReference type="OrthoDB" id="2985022at2759"/>
<dbReference type="EMBL" id="ML122273">
    <property type="protein sequence ID" value="RPD58767.1"/>
    <property type="molecule type" value="Genomic_DNA"/>
</dbReference>
<reference evidence="2" key="1">
    <citation type="journal article" date="2018" name="Genome Biol. Evol.">
        <title>Genomics and development of Lentinus tigrinus, a white-rot wood-decaying mushroom with dimorphic fruiting bodies.</title>
        <authorList>
            <person name="Wu B."/>
            <person name="Xu Z."/>
            <person name="Knudson A."/>
            <person name="Carlson A."/>
            <person name="Chen N."/>
            <person name="Kovaka S."/>
            <person name="LaButti K."/>
            <person name="Lipzen A."/>
            <person name="Pennachio C."/>
            <person name="Riley R."/>
            <person name="Schakwitz W."/>
            <person name="Umezawa K."/>
            <person name="Ohm R.A."/>
            <person name="Grigoriev I.V."/>
            <person name="Nagy L.G."/>
            <person name="Gibbons J."/>
            <person name="Hibbett D."/>
        </authorList>
    </citation>
    <scope>NUCLEOTIDE SEQUENCE [LARGE SCALE GENOMIC DNA]</scope>
    <source>
        <strain evidence="2">ALCF2SS1-6</strain>
    </source>
</reference>
<name>A0A5C2S6E5_9APHY</name>
<evidence type="ECO:0000313" key="3">
    <source>
        <dbReference type="Proteomes" id="UP000313359"/>
    </source>
</evidence>
<protein>
    <submittedName>
        <fullName evidence="2">Uncharacterized protein</fullName>
    </submittedName>
</protein>
<feature type="region of interest" description="Disordered" evidence="1">
    <location>
        <begin position="1"/>
        <end position="22"/>
    </location>
</feature>
<dbReference type="Proteomes" id="UP000313359">
    <property type="component" value="Unassembled WGS sequence"/>
</dbReference>
<proteinExistence type="predicted"/>
<evidence type="ECO:0000313" key="2">
    <source>
        <dbReference type="EMBL" id="RPD58767.1"/>
    </source>
</evidence>
<keyword evidence="3" id="KW-1185">Reference proteome</keyword>
<accession>A0A5C2S6E5</accession>
<dbReference type="AlphaFoldDB" id="A0A5C2S6E5"/>
<evidence type="ECO:0000256" key="1">
    <source>
        <dbReference type="SAM" id="MobiDB-lite"/>
    </source>
</evidence>
<organism evidence="2 3">
    <name type="scientific">Lentinus tigrinus ALCF2SS1-6</name>
    <dbReference type="NCBI Taxonomy" id="1328759"/>
    <lineage>
        <taxon>Eukaryota</taxon>
        <taxon>Fungi</taxon>
        <taxon>Dikarya</taxon>
        <taxon>Basidiomycota</taxon>
        <taxon>Agaricomycotina</taxon>
        <taxon>Agaricomycetes</taxon>
        <taxon>Polyporales</taxon>
        <taxon>Polyporaceae</taxon>
        <taxon>Lentinus</taxon>
    </lineage>
</organism>
<sequence length="177" mass="18975">MRQKSQPAEKTGRSQTDDDHGPPMGLFLQAFSCSSSPLSRSRSSLHPATASPAPVTKHMTLHDVYHWLDTTDQANITFIGKHLDRNAPPAPDDVLVIYCSEVIDNTCGSGPCTMYDGPPVCLYAPGTNCLAAGIGDVYFCSGNDCDVACNEYQACGEWLNGAYCYTPGTNSIFVLAS</sequence>